<reference evidence="1 2" key="1">
    <citation type="submission" date="2006-02" db="EMBL/GenBank/DDBJ databases">
        <authorList>
            <person name="Amann R."/>
            <person name="Ferriera S."/>
            <person name="Johnson J."/>
            <person name="Kravitz S."/>
            <person name="Halpern A."/>
            <person name="Remington K."/>
            <person name="Beeson K."/>
            <person name="Tran B."/>
            <person name="Rogers Y.-H."/>
            <person name="Friedman R."/>
            <person name="Venter J.C."/>
        </authorList>
    </citation>
    <scope>NUCLEOTIDE SEQUENCE [LARGE SCALE GENOMIC DNA]</scope>
    <source>
        <strain evidence="1 2">DSM 3645</strain>
    </source>
</reference>
<dbReference type="Proteomes" id="UP000004358">
    <property type="component" value="Unassembled WGS sequence"/>
</dbReference>
<accession>A3ZWJ9</accession>
<proteinExistence type="predicted"/>
<evidence type="ECO:0000313" key="1">
    <source>
        <dbReference type="EMBL" id="EAQ79227.1"/>
    </source>
</evidence>
<protein>
    <submittedName>
        <fullName evidence="1">Uncharacterized protein</fullName>
    </submittedName>
</protein>
<dbReference type="EMBL" id="AANZ01000015">
    <property type="protein sequence ID" value="EAQ79227.1"/>
    <property type="molecule type" value="Genomic_DNA"/>
</dbReference>
<organism evidence="1 2">
    <name type="scientific">Blastopirellula marina DSM 3645</name>
    <dbReference type="NCBI Taxonomy" id="314230"/>
    <lineage>
        <taxon>Bacteria</taxon>
        <taxon>Pseudomonadati</taxon>
        <taxon>Planctomycetota</taxon>
        <taxon>Planctomycetia</taxon>
        <taxon>Pirellulales</taxon>
        <taxon>Pirellulaceae</taxon>
        <taxon>Blastopirellula</taxon>
    </lineage>
</organism>
<sequence>MMRDGNATGLIGEWGWDYPDHLWRNRSDAGTVKQKQAVG</sequence>
<gene>
    <name evidence="1" type="ORF">DSM3645_26429</name>
</gene>
<evidence type="ECO:0000313" key="2">
    <source>
        <dbReference type="Proteomes" id="UP000004358"/>
    </source>
</evidence>
<comment type="caution">
    <text evidence="1">The sequence shown here is derived from an EMBL/GenBank/DDBJ whole genome shotgun (WGS) entry which is preliminary data.</text>
</comment>
<name>A3ZWJ9_9BACT</name>
<dbReference type="AlphaFoldDB" id="A3ZWJ9"/>
<dbReference type="HOGENOM" id="CLU_3305575_0_0_0"/>